<dbReference type="Proteomes" id="UP000832011">
    <property type="component" value="Chromosome"/>
</dbReference>
<reference evidence="4 5" key="1">
    <citation type="journal article" date="2022" name="Res Sq">
        <title>Evolution of multicellular longitudinally dividing oral cavity symbionts (Neisseriaceae).</title>
        <authorList>
            <person name="Nyongesa S."/>
            <person name="Weber P."/>
            <person name="Bernet E."/>
            <person name="Pullido F."/>
            <person name="Nieckarz M."/>
            <person name="Delaby M."/>
            <person name="Nieves C."/>
            <person name="Viehboeck T."/>
            <person name="Krause N."/>
            <person name="Rivera-Millot A."/>
            <person name="Nakamura A."/>
            <person name="Vischer N."/>
            <person name="VanNieuwenhze M."/>
            <person name="Brun Y."/>
            <person name="Cava F."/>
            <person name="Bulgheresi S."/>
            <person name="Veyrier F."/>
        </authorList>
    </citation>
    <scope>NUCLEOTIDE SEQUENCE [LARGE SCALE GENOMIC DNA]</scope>
    <source>
        <strain evidence="4 5">SN4</strain>
    </source>
</reference>
<keyword evidence="5" id="KW-1185">Reference proteome</keyword>
<accession>A0ABY4E1J8</accession>
<dbReference type="InterPro" id="IPR037238">
    <property type="entry name" value="YbiA-like_sf"/>
</dbReference>
<evidence type="ECO:0000256" key="2">
    <source>
        <dbReference type="ARBA" id="ARBA00000751"/>
    </source>
</evidence>
<feature type="domain" description="NADAR" evidence="3">
    <location>
        <begin position="25"/>
        <end position="183"/>
    </location>
</feature>
<name>A0ABY4E1J8_9NEIS</name>
<comment type="catalytic activity">
    <reaction evidence="1">
        <text>5-amino-6-(5-phospho-D-ribosylamino)uracil + H2O = 5,6-diaminouracil + D-ribose 5-phosphate</text>
        <dbReference type="Rhea" id="RHEA:55020"/>
        <dbReference type="ChEBI" id="CHEBI:15377"/>
        <dbReference type="ChEBI" id="CHEBI:46252"/>
        <dbReference type="ChEBI" id="CHEBI:58453"/>
        <dbReference type="ChEBI" id="CHEBI:78346"/>
    </reaction>
</comment>
<dbReference type="RefSeq" id="WP_058357068.1">
    <property type="nucleotide sequence ID" value="NZ_CABKVG010000010.1"/>
</dbReference>
<evidence type="ECO:0000259" key="3">
    <source>
        <dbReference type="Pfam" id="PF08719"/>
    </source>
</evidence>
<dbReference type="EMBL" id="CP091511">
    <property type="protein sequence ID" value="UOO89369.1"/>
    <property type="molecule type" value="Genomic_DNA"/>
</dbReference>
<sequence length="187" mass="21030">MSDKQYVQQLQQACAQGECFDYLCFWGHTPKAGYSVDQSCFSQWYPAPFSVDGHVYATAEHYMMAQKALLFGDEAVFAQVLQAATPKQAKDLGRQVRGYQEDVWEAQRFAIVCAGNLAKFSQHLDLQTFLLATGKRVLVEASPVDRIWGIGLAANHAHAKQAQRWQGLNLLGFALMQVRSELQQREV</sequence>
<dbReference type="Gene3D" id="1.10.357.40">
    <property type="entry name" value="YbiA-like"/>
    <property type="match status" value="1"/>
</dbReference>
<evidence type="ECO:0000256" key="1">
    <source>
        <dbReference type="ARBA" id="ARBA00000022"/>
    </source>
</evidence>
<evidence type="ECO:0000313" key="4">
    <source>
        <dbReference type="EMBL" id="UOO89369.1"/>
    </source>
</evidence>
<gene>
    <name evidence="4" type="ORF">LVJ82_18305</name>
</gene>
<dbReference type="InterPro" id="IPR012816">
    <property type="entry name" value="NADAR"/>
</dbReference>
<evidence type="ECO:0000313" key="5">
    <source>
        <dbReference type="Proteomes" id="UP000832011"/>
    </source>
</evidence>
<dbReference type="Pfam" id="PF08719">
    <property type="entry name" value="NADAR"/>
    <property type="match status" value="1"/>
</dbReference>
<dbReference type="SUPFAM" id="SSF143990">
    <property type="entry name" value="YbiA-like"/>
    <property type="match status" value="1"/>
</dbReference>
<proteinExistence type="predicted"/>
<dbReference type="NCBIfam" id="TIGR02464">
    <property type="entry name" value="ribofla_fusion"/>
    <property type="match status" value="1"/>
</dbReference>
<comment type="catalytic activity">
    <reaction evidence="2">
        <text>2,5-diamino-6-hydroxy-4-(5-phosphoribosylamino)-pyrimidine + H2O = 2,5,6-triamino-4-hydroxypyrimidine + D-ribose 5-phosphate</text>
        <dbReference type="Rhea" id="RHEA:23436"/>
        <dbReference type="ChEBI" id="CHEBI:15377"/>
        <dbReference type="ChEBI" id="CHEBI:58614"/>
        <dbReference type="ChEBI" id="CHEBI:78346"/>
        <dbReference type="ChEBI" id="CHEBI:137796"/>
    </reaction>
</comment>
<organism evidence="4 5">
    <name type="scientific">Vitreoscilla massiliensis</name>
    <dbReference type="NCBI Taxonomy" id="1689272"/>
    <lineage>
        <taxon>Bacteria</taxon>
        <taxon>Pseudomonadati</taxon>
        <taxon>Pseudomonadota</taxon>
        <taxon>Betaproteobacteria</taxon>
        <taxon>Neisseriales</taxon>
        <taxon>Neisseriaceae</taxon>
        <taxon>Vitreoscilla</taxon>
    </lineage>
</organism>
<dbReference type="CDD" id="cd15457">
    <property type="entry name" value="NADAR"/>
    <property type="match status" value="1"/>
</dbReference>
<protein>
    <submittedName>
        <fullName evidence="4">NADAR family protein</fullName>
    </submittedName>
</protein>